<dbReference type="EMBL" id="PDGH01000146">
    <property type="protein sequence ID" value="POB42039.1"/>
    <property type="molecule type" value="Genomic_DNA"/>
</dbReference>
<keyword evidence="1 2" id="KW-0472">Membrane</keyword>
<dbReference type="GO" id="GO:0005886">
    <property type="term" value="C:plasma membrane"/>
    <property type="evidence" value="ECO:0007669"/>
    <property type="project" value="UniProtKB-SubCell"/>
</dbReference>
<dbReference type="PIRSF" id="PIRSF016789">
    <property type="entry name" value="DUF454"/>
    <property type="match status" value="1"/>
</dbReference>
<keyword evidence="2" id="KW-1133">Transmembrane helix</keyword>
<accession>A0A2S3QW04</accession>
<dbReference type="PANTHER" id="PTHR35813:SF1">
    <property type="entry name" value="INNER MEMBRANE PROTEIN YBAN"/>
    <property type="match status" value="1"/>
</dbReference>
<comment type="subcellular location">
    <subcellularLocation>
        <location evidence="1">Cell inner membrane</location>
        <topology evidence="1">Multi-pass membrane protein</topology>
    </subcellularLocation>
</comment>
<evidence type="ECO:0000256" key="1">
    <source>
        <dbReference type="PIRNR" id="PIRNR016789"/>
    </source>
</evidence>
<dbReference type="PANTHER" id="PTHR35813">
    <property type="entry name" value="INNER MEMBRANE PROTEIN YBAN"/>
    <property type="match status" value="1"/>
</dbReference>
<organism evidence="3 4">
    <name type="scientific">Vibrio vulnificus</name>
    <dbReference type="NCBI Taxonomy" id="672"/>
    <lineage>
        <taxon>Bacteria</taxon>
        <taxon>Pseudomonadati</taxon>
        <taxon>Pseudomonadota</taxon>
        <taxon>Gammaproteobacteria</taxon>
        <taxon>Vibrionales</taxon>
        <taxon>Vibrionaceae</taxon>
        <taxon>Vibrio</taxon>
    </lineage>
</organism>
<protein>
    <recommendedName>
        <fullName evidence="1">Inner membrane protein</fullName>
    </recommendedName>
</protein>
<reference evidence="3 4" key="1">
    <citation type="journal article" date="2018" name="Front. Microbiol.">
        <title>Phylogeny of Vibrio vulnificus from the Analysis of the Core-Genome: Implications for Intra-Species Taxonomy.</title>
        <authorList>
            <person name="Roig F.J."/>
            <person name="Gonzalez-Candelas F."/>
            <person name="Sanjuan E."/>
            <person name="Fouz B."/>
            <person name="Feil E.J."/>
            <person name="Llorens C."/>
            <person name="Baker-Austin C."/>
            <person name="Oliver J.D."/>
            <person name="Danin-Poleg Y."/>
            <person name="Gibas C.J."/>
            <person name="Kashi Y."/>
            <person name="Gulig P.A."/>
            <person name="Morrison S.S."/>
            <person name="Amaro C."/>
        </authorList>
    </citation>
    <scope>NUCLEOTIDE SEQUENCE [LARGE SCALE GENOMIC DNA]</scope>
    <source>
        <strain evidence="3 4">CECT4608</strain>
    </source>
</reference>
<feature type="transmembrane region" description="Helical" evidence="2">
    <location>
        <begin position="92"/>
        <end position="110"/>
    </location>
</feature>
<keyword evidence="1" id="KW-1003">Cell membrane</keyword>
<evidence type="ECO:0000256" key="2">
    <source>
        <dbReference type="SAM" id="Phobius"/>
    </source>
</evidence>
<dbReference type="Pfam" id="PF04304">
    <property type="entry name" value="DUF454"/>
    <property type="match status" value="1"/>
</dbReference>
<dbReference type="AlphaFoldDB" id="A0A2S3QW04"/>
<dbReference type="InterPro" id="IPR007401">
    <property type="entry name" value="DUF454"/>
</dbReference>
<gene>
    <name evidence="3" type="ORF">CRN52_23975</name>
</gene>
<keyword evidence="1" id="KW-0997">Cell inner membrane</keyword>
<evidence type="ECO:0000313" key="4">
    <source>
        <dbReference type="Proteomes" id="UP000237466"/>
    </source>
</evidence>
<dbReference type="Proteomes" id="UP000237466">
    <property type="component" value="Unassembled WGS sequence"/>
</dbReference>
<sequence>MVGGLSLCLGIAGIALPLLPTTPFILLASACFLRSSPRFHHWLHSHKTFGPVLDNWQQNRAVTRRVKQRAILFILLSFSVSIWIAPLMWLKIALMFGLIVLLGIFVRLPVSDSVAARRETD</sequence>
<proteinExistence type="predicted"/>
<evidence type="ECO:0000313" key="3">
    <source>
        <dbReference type="EMBL" id="POB42039.1"/>
    </source>
</evidence>
<feature type="transmembrane region" description="Helical" evidence="2">
    <location>
        <begin position="12"/>
        <end position="33"/>
    </location>
</feature>
<feature type="transmembrane region" description="Helical" evidence="2">
    <location>
        <begin position="70"/>
        <end position="86"/>
    </location>
</feature>
<keyword evidence="2" id="KW-0812">Transmembrane</keyword>
<comment type="caution">
    <text evidence="3">The sequence shown here is derived from an EMBL/GenBank/DDBJ whole genome shotgun (WGS) entry which is preliminary data.</text>
</comment>
<name>A0A2S3QW04_VIBVL</name>